<dbReference type="InterPro" id="IPR036291">
    <property type="entry name" value="NAD(P)-bd_dom_sf"/>
</dbReference>
<dbReference type="PRINTS" id="PR00081">
    <property type="entry name" value="GDHRDH"/>
</dbReference>
<dbReference type="PANTHER" id="PTHR24320">
    <property type="entry name" value="RETINOL DEHYDROGENASE"/>
    <property type="match status" value="1"/>
</dbReference>
<dbReference type="PANTHER" id="PTHR24320:SF148">
    <property type="entry name" value="NAD(P)-BINDING ROSSMANN-FOLD SUPERFAMILY PROTEIN"/>
    <property type="match status" value="1"/>
</dbReference>
<evidence type="ECO:0000313" key="4">
    <source>
        <dbReference type="EMBL" id="TKB55022.1"/>
    </source>
</evidence>
<name>A0A4U1BNF5_9GAMM</name>
<dbReference type="InterPro" id="IPR020904">
    <property type="entry name" value="Sc_DH/Rdtase_CS"/>
</dbReference>
<dbReference type="Gene3D" id="3.40.50.720">
    <property type="entry name" value="NAD(P)-binding Rossmann-like Domain"/>
    <property type="match status" value="1"/>
</dbReference>
<dbReference type="Pfam" id="PF00106">
    <property type="entry name" value="adh_short"/>
    <property type="match status" value="1"/>
</dbReference>
<gene>
    <name evidence="4" type="ORF">FCL42_10700</name>
</gene>
<evidence type="ECO:0000313" key="5">
    <source>
        <dbReference type="Proteomes" id="UP000305675"/>
    </source>
</evidence>
<evidence type="ECO:0000256" key="2">
    <source>
        <dbReference type="ARBA" id="ARBA00023002"/>
    </source>
</evidence>
<organism evidence="4 5">
    <name type="scientific">Ferrimonas aestuarii</name>
    <dbReference type="NCBI Taxonomy" id="2569539"/>
    <lineage>
        <taxon>Bacteria</taxon>
        <taxon>Pseudomonadati</taxon>
        <taxon>Pseudomonadota</taxon>
        <taxon>Gammaproteobacteria</taxon>
        <taxon>Alteromonadales</taxon>
        <taxon>Ferrimonadaceae</taxon>
        <taxon>Ferrimonas</taxon>
    </lineage>
</organism>
<dbReference type="EMBL" id="SWCJ01000006">
    <property type="protein sequence ID" value="TKB55022.1"/>
    <property type="molecule type" value="Genomic_DNA"/>
</dbReference>
<dbReference type="Proteomes" id="UP000305675">
    <property type="component" value="Unassembled WGS sequence"/>
</dbReference>
<sequence length="264" mass="28435">MTKTILLTGATDGIGLVTAEMLLSQGHKALLHGRNPNKLQQVEQQLKRRHPDAQIEIYLADLSDLKQVVAMADTIAAQHEHLDVLINNAGVYQLANPISPEGQDYRFIVNTLAPYLLTQKLLPLMNAASRVVNLSSAAQAPVSLEALQGKRPLSDNAAYAQSKLAITMWTRALSQQVAPMIVAVNPKSFLGSKMVKEAYGVVGGDLSIGADILIRAALSEEFADASGKYFDNDSGNFAPPHPDALDSHKCAALMATIESLLKDR</sequence>
<keyword evidence="2" id="KW-0560">Oxidoreductase</keyword>
<dbReference type="RefSeq" id="WP_136863408.1">
    <property type="nucleotide sequence ID" value="NZ_SWCJ01000006.1"/>
</dbReference>
<evidence type="ECO:0000256" key="3">
    <source>
        <dbReference type="RuleBase" id="RU000363"/>
    </source>
</evidence>
<dbReference type="PRINTS" id="PR00080">
    <property type="entry name" value="SDRFAMILY"/>
</dbReference>
<reference evidence="4 5" key="1">
    <citation type="submission" date="2019-04" db="EMBL/GenBank/DDBJ databases">
        <authorList>
            <person name="Hwang J.C."/>
        </authorList>
    </citation>
    <scope>NUCLEOTIDE SEQUENCE [LARGE SCALE GENOMIC DNA]</scope>
    <source>
        <strain evidence="4 5">IMCC35002</strain>
    </source>
</reference>
<evidence type="ECO:0000256" key="1">
    <source>
        <dbReference type="ARBA" id="ARBA00006484"/>
    </source>
</evidence>
<dbReference type="PROSITE" id="PS00061">
    <property type="entry name" value="ADH_SHORT"/>
    <property type="match status" value="1"/>
</dbReference>
<comment type="caution">
    <text evidence="4">The sequence shown here is derived from an EMBL/GenBank/DDBJ whole genome shotgun (WGS) entry which is preliminary data.</text>
</comment>
<dbReference type="InterPro" id="IPR002347">
    <property type="entry name" value="SDR_fam"/>
</dbReference>
<accession>A0A4U1BNF5</accession>
<dbReference type="GO" id="GO:0016491">
    <property type="term" value="F:oxidoreductase activity"/>
    <property type="evidence" value="ECO:0007669"/>
    <property type="project" value="UniProtKB-KW"/>
</dbReference>
<dbReference type="SUPFAM" id="SSF51735">
    <property type="entry name" value="NAD(P)-binding Rossmann-fold domains"/>
    <property type="match status" value="1"/>
</dbReference>
<dbReference type="OrthoDB" id="109589at2"/>
<dbReference type="AlphaFoldDB" id="A0A4U1BNF5"/>
<comment type="similarity">
    <text evidence="1 3">Belongs to the short-chain dehydrogenases/reductases (SDR) family.</text>
</comment>
<keyword evidence="5" id="KW-1185">Reference proteome</keyword>
<proteinExistence type="inferred from homology"/>
<protein>
    <submittedName>
        <fullName evidence="4">SDR family NAD(P)-dependent oxidoreductase</fullName>
    </submittedName>
</protein>